<reference evidence="2 3" key="1">
    <citation type="submission" date="2021-03" db="EMBL/GenBank/DDBJ databases">
        <title>Whole genome sequence of Metabacillus bambusae BG109.</title>
        <authorList>
            <person name="Jeong J.W."/>
        </authorList>
    </citation>
    <scope>NUCLEOTIDE SEQUENCE [LARGE SCALE GENOMIC DNA]</scope>
    <source>
        <strain evidence="2 3">BG109</strain>
    </source>
</reference>
<keyword evidence="1" id="KW-1133">Transmembrane helix</keyword>
<accession>A0ABS3N7B4</accession>
<evidence type="ECO:0000313" key="3">
    <source>
        <dbReference type="Proteomes" id="UP000663981"/>
    </source>
</evidence>
<sequence>MASLFVWLLLLIVGGIGGIVICSVFEGNEVFSGYAVMLGMIVALLSGIFFQLNFMHRDKE</sequence>
<name>A0ABS3N7B4_9BACI</name>
<keyword evidence="3" id="KW-1185">Reference proteome</keyword>
<dbReference type="EMBL" id="JAGDEL010000018">
    <property type="protein sequence ID" value="MBO1513956.1"/>
    <property type="molecule type" value="Genomic_DNA"/>
</dbReference>
<evidence type="ECO:0000256" key="1">
    <source>
        <dbReference type="SAM" id="Phobius"/>
    </source>
</evidence>
<protein>
    <submittedName>
        <fullName evidence="2">Uncharacterized protein</fullName>
    </submittedName>
</protein>
<organism evidence="2 3">
    <name type="scientific">Metabacillus bambusae</name>
    <dbReference type="NCBI Taxonomy" id="2795218"/>
    <lineage>
        <taxon>Bacteria</taxon>
        <taxon>Bacillati</taxon>
        <taxon>Bacillota</taxon>
        <taxon>Bacilli</taxon>
        <taxon>Bacillales</taxon>
        <taxon>Bacillaceae</taxon>
        <taxon>Metabacillus</taxon>
    </lineage>
</organism>
<keyword evidence="1" id="KW-0472">Membrane</keyword>
<dbReference type="RefSeq" id="WP_207980888.1">
    <property type="nucleotide sequence ID" value="NZ_JAGDEL010000018.1"/>
</dbReference>
<keyword evidence="1" id="KW-0812">Transmembrane</keyword>
<dbReference type="Proteomes" id="UP000663981">
    <property type="component" value="Unassembled WGS sequence"/>
</dbReference>
<comment type="caution">
    <text evidence="2">The sequence shown here is derived from an EMBL/GenBank/DDBJ whole genome shotgun (WGS) entry which is preliminary data.</text>
</comment>
<feature type="transmembrane region" description="Helical" evidence="1">
    <location>
        <begin position="34"/>
        <end position="54"/>
    </location>
</feature>
<gene>
    <name evidence="2" type="ORF">I7822_20255</name>
</gene>
<evidence type="ECO:0000313" key="2">
    <source>
        <dbReference type="EMBL" id="MBO1513956.1"/>
    </source>
</evidence>
<proteinExistence type="predicted"/>